<dbReference type="InterPro" id="IPR001789">
    <property type="entry name" value="Sig_transdc_resp-reg_receiver"/>
</dbReference>
<dbReference type="RefSeq" id="WP_148809802.1">
    <property type="nucleotide sequence ID" value="NZ_CP042243.1"/>
</dbReference>
<dbReference type="PANTHER" id="PTHR43367">
    <property type="match status" value="1"/>
</dbReference>
<dbReference type="GO" id="GO:0000160">
    <property type="term" value="P:phosphorelay signal transduction system"/>
    <property type="evidence" value="ECO:0007669"/>
    <property type="project" value="InterPro"/>
</dbReference>
<dbReference type="PROSITE" id="PS50110">
    <property type="entry name" value="RESPONSE_REGULATORY"/>
    <property type="match status" value="1"/>
</dbReference>
<reference evidence="6 7" key="1">
    <citation type="submission" date="2019-07" db="EMBL/GenBank/DDBJ databases">
        <title>Complete genome of Crassaminicella thermophila SY095.</title>
        <authorList>
            <person name="Li X."/>
        </authorList>
    </citation>
    <scope>NUCLEOTIDE SEQUENCE [LARGE SCALE GENOMIC DNA]</scope>
    <source>
        <strain evidence="6 7">SY095</strain>
    </source>
</reference>
<evidence type="ECO:0000256" key="2">
    <source>
        <dbReference type="ARBA" id="ARBA00024867"/>
    </source>
</evidence>
<dbReference type="KEGG" id="crs:FQB35_10095"/>
<evidence type="ECO:0000313" key="6">
    <source>
        <dbReference type="EMBL" id="QEK12651.1"/>
    </source>
</evidence>
<name>A0A5C0SEA3_CRATE</name>
<dbReference type="Pfam" id="PF03861">
    <property type="entry name" value="ANTAR"/>
    <property type="match status" value="1"/>
</dbReference>
<feature type="domain" description="ANTAR" evidence="5">
    <location>
        <begin position="125"/>
        <end position="186"/>
    </location>
</feature>
<dbReference type="PIRSF" id="PIRSF036382">
    <property type="entry name" value="RR_antiterm"/>
    <property type="match status" value="1"/>
</dbReference>
<accession>A0A5C0SEA3</accession>
<dbReference type="InterPro" id="IPR036388">
    <property type="entry name" value="WH-like_DNA-bd_sf"/>
</dbReference>
<organism evidence="6 7">
    <name type="scientific">Crassaminicella thermophila</name>
    <dbReference type="NCBI Taxonomy" id="2599308"/>
    <lineage>
        <taxon>Bacteria</taxon>
        <taxon>Bacillati</taxon>
        <taxon>Bacillota</taxon>
        <taxon>Clostridia</taxon>
        <taxon>Eubacteriales</taxon>
        <taxon>Clostridiaceae</taxon>
        <taxon>Crassaminicella</taxon>
    </lineage>
</organism>
<dbReference type="Gene3D" id="3.40.50.2300">
    <property type="match status" value="1"/>
</dbReference>
<dbReference type="InterPro" id="IPR005561">
    <property type="entry name" value="ANTAR"/>
</dbReference>
<sequence length="190" mass="21578">MKKRIVIADDEPITRMDLCEILEEAGYDVVGKASDGFDAVELCRKFKPDLVLMDVKMPLLNGLKATEIINEEQLANCVILLTAYSGKEFIEEAKNLGVMGYLVKPVNEKILLPTIEVCFSKSKEIERIKNDAKKAKEHVENRKIIERAKGILIKNYGITEDEAYKRIRKLSMDKRCPMKDIANAIIINCM</sequence>
<gene>
    <name evidence="6" type="ORF">FQB35_10095</name>
</gene>
<evidence type="ECO:0000313" key="7">
    <source>
        <dbReference type="Proteomes" id="UP000324646"/>
    </source>
</evidence>
<dbReference type="SMART" id="SM01012">
    <property type="entry name" value="ANTAR"/>
    <property type="match status" value="1"/>
</dbReference>
<dbReference type="Pfam" id="PF00072">
    <property type="entry name" value="Response_reg"/>
    <property type="match status" value="1"/>
</dbReference>
<evidence type="ECO:0000259" key="5">
    <source>
        <dbReference type="PROSITE" id="PS50921"/>
    </source>
</evidence>
<dbReference type="GO" id="GO:0003723">
    <property type="term" value="F:RNA binding"/>
    <property type="evidence" value="ECO:0007669"/>
    <property type="project" value="InterPro"/>
</dbReference>
<dbReference type="Proteomes" id="UP000324646">
    <property type="component" value="Chromosome"/>
</dbReference>
<evidence type="ECO:0000259" key="4">
    <source>
        <dbReference type="PROSITE" id="PS50110"/>
    </source>
</evidence>
<dbReference type="PANTHER" id="PTHR43367:SF1">
    <property type="entry name" value="TWO-COMPONENT RESPONSE REGULATOR-LIKE APRR6-RELATED"/>
    <property type="match status" value="1"/>
</dbReference>
<comment type="function">
    <text evidence="2">May play the central regulatory role in sporulation. It may be an element of the effector pathway responsible for the activation of sporulation genes in response to nutritional stress. Spo0A may act in concert with spo0H (a sigma factor) to control the expression of some genes that are critical to the sporulation process.</text>
</comment>
<dbReference type="InterPro" id="IPR011006">
    <property type="entry name" value="CheY-like_superfamily"/>
</dbReference>
<dbReference type="SUPFAM" id="SSF52172">
    <property type="entry name" value="CheY-like"/>
    <property type="match status" value="1"/>
</dbReference>
<dbReference type="InterPro" id="IPR008327">
    <property type="entry name" value="Sig_transdc_resp-reg_antiterm"/>
</dbReference>
<evidence type="ECO:0000256" key="3">
    <source>
        <dbReference type="PROSITE-ProRule" id="PRU00169"/>
    </source>
</evidence>
<evidence type="ECO:0000256" key="1">
    <source>
        <dbReference type="ARBA" id="ARBA00018672"/>
    </source>
</evidence>
<keyword evidence="3" id="KW-0597">Phosphoprotein</keyword>
<protein>
    <recommendedName>
        <fullName evidence="1">Stage 0 sporulation protein A homolog</fullName>
    </recommendedName>
</protein>
<feature type="modified residue" description="4-aspartylphosphate" evidence="3">
    <location>
        <position position="54"/>
    </location>
</feature>
<dbReference type="EMBL" id="CP042243">
    <property type="protein sequence ID" value="QEK12651.1"/>
    <property type="molecule type" value="Genomic_DNA"/>
</dbReference>
<dbReference type="SMART" id="SM00448">
    <property type="entry name" value="REC"/>
    <property type="match status" value="1"/>
</dbReference>
<feature type="domain" description="Response regulatory" evidence="4">
    <location>
        <begin position="4"/>
        <end position="119"/>
    </location>
</feature>
<dbReference type="Gene3D" id="1.10.10.10">
    <property type="entry name" value="Winged helix-like DNA-binding domain superfamily/Winged helix DNA-binding domain"/>
    <property type="match status" value="1"/>
</dbReference>
<dbReference type="PROSITE" id="PS50921">
    <property type="entry name" value="ANTAR"/>
    <property type="match status" value="1"/>
</dbReference>
<dbReference type="AlphaFoldDB" id="A0A5C0SEA3"/>
<dbReference type="OrthoDB" id="9779069at2"/>
<proteinExistence type="predicted"/>
<keyword evidence="7" id="KW-1185">Reference proteome</keyword>